<evidence type="ECO:0000256" key="4">
    <source>
        <dbReference type="ARBA" id="ARBA00023203"/>
    </source>
</evidence>
<dbReference type="GO" id="GO:0030479">
    <property type="term" value="C:actin cortical patch"/>
    <property type="evidence" value="ECO:0007669"/>
    <property type="project" value="TreeGrafter"/>
</dbReference>
<dbReference type="Gene3D" id="3.90.1150.210">
    <property type="entry name" value="F-actin capping protein, beta subunit"/>
    <property type="match status" value="1"/>
</dbReference>
<evidence type="ECO:0000313" key="7">
    <source>
        <dbReference type="EMBL" id="RVD86460.1"/>
    </source>
</evidence>
<evidence type="ECO:0000256" key="3">
    <source>
        <dbReference type="ARBA" id="ARBA00022467"/>
    </source>
</evidence>
<dbReference type="GO" id="GO:0051016">
    <property type="term" value="P:barbed-end actin filament capping"/>
    <property type="evidence" value="ECO:0007669"/>
    <property type="project" value="UniProtKB-UniRule"/>
</dbReference>
<evidence type="ECO:0000313" key="8">
    <source>
        <dbReference type="Proteomes" id="UP000283090"/>
    </source>
</evidence>
<dbReference type="PANTHER" id="PTHR10653:SF0">
    <property type="entry name" value="F-ACTIN-CAPPING PROTEIN SUBUNIT ALPHA"/>
    <property type="match status" value="1"/>
</dbReference>
<dbReference type="PROSITE" id="PS00749">
    <property type="entry name" value="F_ACTIN_CAPPING_A_2"/>
    <property type="match status" value="1"/>
</dbReference>
<keyword evidence="8" id="KW-1185">Reference proteome</keyword>
<sequence length="271" mass="29669">MSANETAASFIENAPPGELAEVINDIGSLLDLDKLSIQQKVAPAVEKYNKEQFVTTKLPGGSDLVIVSSYNDLGGGRFFDSESSSSFAYDHSTQKASEVQSHPIEGEHASTIKSLLRDVGNHVKEHFPSLPAYGVYPTDEGIAILIVGNKYSPSNYWNGRWRSTYIYSPTASTLTGTIAVDVHYYEDGNVRLVTEKHVNENLRSSTASGIATAIGNVEKKYQEELNRAFGALSEGAFKSLRRQLPVTRQKMDWQKASAYKIGQDIGGGSRR</sequence>
<dbReference type="Pfam" id="PF01267">
    <property type="entry name" value="F-actin_cap_A"/>
    <property type="match status" value="1"/>
</dbReference>
<dbReference type="GO" id="GO:0051015">
    <property type="term" value="F:actin filament binding"/>
    <property type="evidence" value="ECO:0007669"/>
    <property type="project" value="TreeGrafter"/>
</dbReference>
<dbReference type="GO" id="GO:0008290">
    <property type="term" value="C:F-actin capping protein complex"/>
    <property type="evidence" value="ECO:0007669"/>
    <property type="project" value="UniProtKB-UniRule"/>
</dbReference>
<dbReference type="PRINTS" id="PR00191">
    <property type="entry name" value="FACTINCAPA"/>
</dbReference>
<dbReference type="FunFam" id="3.90.1150.210:FF:000003">
    <property type="entry name" value="F-actin-capping protein subunit alpha"/>
    <property type="match status" value="1"/>
</dbReference>
<accession>A0A437A621</accession>
<dbReference type="PROSITE" id="PS00748">
    <property type="entry name" value="F_ACTIN_CAPPING_A_1"/>
    <property type="match status" value="1"/>
</dbReference>
<dbReference type="GeneID" id="93587045"/>
<dbReference type="InterPro" id="IPR017865">
    <property type="entry name" value="F-actin_cap_asu_CS"/>
</dbReference>
<reference evidence="7 8" key="1">
    <citation type="submission" date="2019-01" db="EMBL/GenBank/DDBJ databases">
        <title>Intercellular communication is required for trap formation in the nematode-trapping fungus Duddingtonia flagrans.</title>
        <authorList>
            <person name="Youssar L."/>
            <person name="Wernet V."/>
            <person name="Hensel N."/>
            <person name="Hildebrandt H.-G."/>
            <person name="Fischer R."/>
        </authorList>
    </citation>
    <scope>NUCLEOTIDE SEQUENCE [LARGE SCALE GENOMIC DNA]</scope>
    <source>
        <strain evidence="7 8">CBS H-5679</strain>
    </source>
</reference>
<organism evidence="7 8">
    <name type="scientific">Arthrobotrys flagrans</name>
    <name type="common">Nematode-trapping fungus</name>
    <name type="synonym">Trichothecium flagrans</name>
    <dbReference type="NCBI Taxonomy" id="97331"/>
    <lineage>
        <taxon>Eukaryota</taxon>
        <taxon>Fungi</taxon>
        <taxon>Dikarya</taxon>
        <taxon>Ascomycota</taxon>
        <taxon>Pezizomycotina</taxon>
        <taxon>Orbiliomycetes</taxon>
        <taxon>Orbiliales</taxon>
        <taxon>Orbiliaceae</taxon>
        <taxon>Arthrobotrys</taxon>
    </lineage>
</organism>
<dbReference type="SUPFAM" id="SSF90096">
    <property type="entry name" value="Subunits of heterodimeric actin filament capping protein Capz"/>
    <property type="match status" value="1"/>
</dbReference>
<dbReference type="EMBL" id="SAEB01000006">
    <property type="protein sequence ID" value="RVD86460.1"/>
    <property type="molecule type" value="Genomic_DNA"/>
</dbReference>
<keyword evidence="4 6" id="KW-0009">Actin-binding</keyword>
<dbReference type="InterPro" id="IPR042489">
    <property type="entry name" value="CapZ_alpha_1"/>
</dbReference>
<dbReference type="InterPro" id="IPR002189">
    <property type="entry name" value="CapZ_alpha"/>
</dbReference>
<dbReference type="Proteomes" id="UP000283090">
    <property type="component" value="Unassembled WGS sequence"/>
</dbReference>
<evidence type="ECO:0000256" key="1">
    <source>
        <dbReference type="ARBA" id="ARBA00010479"/>
    </source>
</evidence>
<dbReference type="VEuPathDB" id="FungiDB:DFL_004734"/>
<keyword evidence="3 6" id="KW-0117">Actin capping</keyword>
<proteinExistence type="inferred from homology"/>
<comment type="function">
    <text evidence="5 6">F-actin-capping proteins bind in a Ca(2+)-independent manner to the fast growing ends of actin filaments (barbed end) thereby blocking the exchange of subunits at these ends. Unlike other capping proteins (such as gelsolin and severin), these proteins do not sever actin filaments.</text>
</comment>
<comment type="similarity">
    <text evidence="1 6">Belongs to the F-actin-capping protein alpha subunit family.</text>
</comment>
<dbReference type="GO" id="GO:0030036">
    <property type="term" value="P:actin cytoskeleton organization"/>
    <property type="evidence" value="ECO:0007669"/>
    <property type="project" value="TreeGrafter"/>
</dbReference>
<dbReference type="OrthoDB" id="340550at2759"/>
<gene>
    <name evidence="7" type="ORF">DFL_004734</name>
</gene>
<dbReference type="AlphaFoldDB" id="A0A437A621"/>
<protein>
    <recommendedName>
        <fullName evidence="2 6">F-actin-capping protein subunit alpha</fullName>
    </recommendedName>
</protein>
<dbReference type="InterPro" id="IPR042276">
    <property type="entry name" value="CapZ_alpha/beta_2"/>
</dbReference>
<dbReference type="Gene3D" id="3.30.1140.60">
    <property type="entry name" value="F-actin capping protein, alpha subunit"/>
    <property type="match status" value="1"/>
</dbReference>
<comment type="subunit">
    <text evidence="6">Heterodimer of an alpha and a beta subunit.</text>
</comment>
<evidence type="ECO:0000256" key="2">
    <source>
        <dbReference type="ARBA" id="ARBA00014038"/>
    </source>
</evidence>
<comment type="caution">
    <text evidence="7">The sequence shown here is derived from an EMBL/GenBank/DDBJ whole genome shotgun (WGS) entry which is preliminary data.</text>
</comment>
<evidence type="ECO:0000256" key="5">
    <source>
        <dbReference type="ARBA" id="ARBA00025389"/>
    </source>
</evidence>
<dbReference type="STRING" id="97331.A0A437A621"/>
<evidence type="ECO:0000256" key="6">
    <source>
        <dbReference type="RuleBase" id="RU365077"/>
    </source>
</evidence>
<dbReference type="InterPro" id="IPR037282">
    <property type="entry name" value="CapZ_alpha/beta"/>
</dbReference>
<dbReference type="RefSeq" id="XP_067492004.1">
    <property type="nucleotide sequence ID" value="XM_067633879.1"/>
</dbReference>
<name>A0A437A621_ARTFL</name>
<dbReference type="PANTHER" id="PTHR10653">
    <property type="entry name" value="F-ACTIN-CAPPING PROTEIN SUBUNIT ALPHA"/>
    <property type="match status" value="1"/>
</dbReference>